<dbReference type="AlphaFoldDB" id="A0A0K0D8E3"/>
<reference evidence="2" key="1">
    <citation type="submission" date="2012-09" db="EMBL/GenBank/DDBJ databases">
        <authorList>
            <person name="Martin A.A."/>
        </authorList>
    </citation>
    <scope>NUCLEOTIDE SEQUENCE</scope>
</reference>
<reference evidence="3" key="2">
    <citation type="submission" date="2017-02" db="UniProtKB">
        <authorList>
            <consortium name="WormBaseParasite"/>
        </authorList>
    </citation>
    <scope>IDENTIFICATION</scope>
</reference>
<keyword evidence="1" id="KW-0472">Membrane</keyword>
<evidence type="ECO:0000313" key="2">
    <source>
        <dbReference type="Proteomes" id="UP000035642"/>
    </source>
</evidence>
<dbReference type="WBParaSite" id="ACAC_0000633801-mRNA-1">
    <property type="protein sequence ID" value="ACAC_0000633801-mRNA-1"/>
    <property type="gene ID" value="ACAC_0000633801"/>
</dbReference>
<feature type="transmembrane region" description="Helical" evidence="1">
    <location>
        <begin position="12"/>
        <end position="29"/>
    </location>
</feature>
<dbReference type="Proteomes" id="UP000035642">
    <property type="component" value="Unassembled WGS sequence"/>
</dbReference>
<feature type="transmembrane region" description="Helical" evidence="1">
    <location>
        <begin position="76"/>
        <end position="97"/>
    </location>
</feature>
<name>A0A0K0D8E3_ANGCA</name>
<keyword evidence="1" id="KW-0812">Transmembrane</keyword>
<organism evidence="2 3">
    <name type="scientific">Angiostrongylus cantonensis</name>
    <name type="common">Rat lungworm</name>
    <dbReference type="NCBI Taxonomy" id="6313"/>
    <lineage>
        <taxon>Eukaryota</taxon>
        <taxon>Metazoa</taxon>
        <taxon>Ecdysozoa</taxon>
        <taxon>Nematoda</taxon>
        <taxon>Chromadorea</taxon>
        <taxon>Rhabditida</taxon>
        <taxon>Rhabditina</taxon>
        <taxon>Rhabditomorpha</taxon>
        <taxon>Strongyloidea</taxon>
        <taxon>Metastrongylidae</taxon>
        <taxon>Angiostrongylus</taxon>
    </lineage>
</organism>
<accession>A0A0K0D8E3</accession>
<keyword evidence="2" id="KW-1185">Reference proteome</keyword>
<evidence type="ECO:0000256" key="1">
    <source>
        <dbReference type="SAM" id="Phobius"/>
    </source>
</evidence>
<proteinExistence type="predicted"/>
<sequence length="177" mass="20605">MLIFEPFCSVRLIIFPKIFFFNKFFIAHYEQRKARSSGRRPPHKIGSGRICVENIILLSLLFLFIIISYYCWYECSAVVGGVIRMVALFVVILYYVVKLFVVESNSRPQYSVPALEYDSTHKSGNRIYITLELYNKAVLCRQSSNRATNKDYHFACPIHNVIVLEQPIEQAMYGKKN</sequence>
<evidence type="ECO:0000313" key="3">
    <source>
        <dbReference type="WBParaSite" id="ACAC_0000633801-mRNA-1"/>
    </source>
</evidence>
<keyword evidence="1" id="KW-1133">Transmembrane helix</keyword>
<feature type="transmembrane region" description="Helical" evidence="1">
    <location>
        <begin position="50"/>
        <end position="70"/>
    </location>
</feature>
<protein>
    <submittedName>
        <fullName evidence="3">Uncharacterized protein</fullName>
    </submittedName>
</protein>